<evidence type="ECO:0008006" key="5">
    <source>
        <dbReference type="Google" id="ProtNLM"/>
    </source>
</evidence>
<comment type="caution">
    <text evidence="1">The sequence shown here is derived from an EMBL/GenBank/DDBJ whole genome shotgun (WGS) entry which is preliminary data.</text>
</comment>
<evidence type="ECO:0000313" key="1">
    <source>
        <dbReference type="EMBL" id="KHD85503.1"/>
    </source>
</evidence>
<dbReference type="Gene3D" id="1.25.10.10">
    <property type="entry name" value="Leucine-rich Repeat Variant"/>
    <property type="match status" value="1"/>
</dbReference>
<reference evidence="2 4" key="3">
    <citation type="submission" date="2020-03" db="EMBL/GenBank/DDBJ databases">
        <title>Bacillus aquiflavi sp. nov., isolated from yellow water of strong flavor Chinese baijiu in Yibin region of China.</title>
        <authorList>
            <person name="Xie J."/>
        </authorList>
    </citation>
    <scope>NUCLEOTIDE SEQUENCE [LARGE SCALE GENOMIC DNA]</scope>
    <source>
        <strain evidence="2 4">Gsoil 114</strain>
    </source>
</reference>
<protein>
    <recommendedName>
        <fullName evidence="5">HEAT repeat domain-containing protein</fullName>
    </recommendedName>
</protein>
<dbReference type="SUPFAM" id="SSF48371">
    <property type="entry name" value="ARM repeat"/>
    <property type="match status" value="1"/>
</dbReference>
<evidence type="ECO:0000313" key="3">
    <source>
        <dbReference type="Proteomes" id="UP000030588"/>
    </source>
</evidence>
<evidence type="ECO:0000313" key="4">
    <source>
        <dbReference type="Proteomes" id="UP000476934"/>
    </source>
</evidence>
<dbReference type="AlphaFoldDB" id="A0A0A6VDE0"/>
<dbReference type="OrthoDB" id="5510862at2"/>
<proteinExistence type="predicted"/>
<dbReference type="Proteomes" id="UP000476934">
    <property type="component" value="Unassembled WGS sequence"/>
</dbReference>
<dbReference type="EMBL" id="JAAIWK010000020">
    <property type="protein sequence ID" value="NEY20760.1"/>
    <property type="molecule type" value="Genomic_DNA"/>
</dbReference>
<sequence>MDSIMKSYFENLEAKDKNVQLEAFQHIMNATKEKVDWSYEVWDQLIDWLTDSDNHRRARAAQFLAGLAISDPEKKMLHDFPMLWEVTKESKFVTARHTIQSIWKVGLAGKEQREMLLNYMIDRFKNAIDEKHYTLIRYDMIVGLKKLYDEIKDEHIREIAMDLIECEEDNKYRKKYLSAWK</sequence>
<dbReference type="Proteomes" id="UP000030588">
    <property type="component" value="Unassembled WGS sequence"/>
</dbReference>
<dbReference type="InterPro" id="IPR011989">
    <property type="entry name" value="ARM-like"/>
</dbReference>
<gene>
    <name evidence="2" type="ORF">G4D61_12405</name>
    <name evidence="1" type="ORF">NG54_09030</name>
</gene>
<reference evidence="1 3" key="1">
    <citation type="submission" date="2014-10" db="EMBL/GenBank/DDBJ databases">
        <title>Draft genome of phytase producing Bacillus ginsengihumi strain M2.11.</title>
        <authorList>
            <person name="Toymentseva A."/>
            <person name="Boulygina E.A."/>
            <person name="Kazakov S.V."/>
            <person name="Kayumov I."/>
            <person name="Suleimanova A.D."/>
            <person name="Mardanova A.M."/>
            <person name="Maria S.N."/>
            <person name="Sergey M.Y."/>
            <person name="Sharipova M.R."/>
        </authorList>
    </citation>
    <scope>NUCLEOTIDE SEQUENCE [LARGE SCALE GENOMIC DNA]</scope>
    <source>
        <strain evidence="1 3">M2.11</strain>
    </source>
</reference>
<reference evidence="2" key="2">
    <citation type="submission" date="2020-02" db="EMBL/GenBank/DDBJ databases">
        <authorList>
            <person name="Feng H."/>
        </authorList>
    </citation>
    <scope>NUCLEOTIDE SEQUENCE [LARGE SCALE GENOMIC DNA]</scope>
    <source>
        <strain evidence="2">Gsoil 114</strain>
    </source>
</reference>
<dbReference type="InterPro" id="IPR016024">
    <property type="entry name" value="ARM-type_fold"/>
</dbReference>
<organism evidence="1 3">
    <name type="scientific">Heyndrickxia ginsengihumi</name>
    <dbReference type="NCBI Taxonomy" id="363870"/>
    <lineage>
        <taxon>Bacteria</taxon>
        <taxon>Bacillati</taxon>
        <taxon>Bacillota</taxon>
        <taxon>Bacilli</taxon>
        <taxon>Bacillales</taxon>
        <taxon>Bacillaceae</taxon>
        <taxon>Heyndrickxia</taxon>
    </lineage>
</organism>
<evidence type="ECO:0000313" key="2">
    <source>
        <dbReference type="EMBL" id="NEY20760.1"/>
    </source>
</evidence>
<keyword evidence="4" id="KW-1185">Reference proteome</keyword>
<name>A0A0A6VDE0_9BACI</name>
<accession>A0A0A6VDE0</accession>
<dbReference type="STRING" id="363870.NG54_09030"/>
<dbReference type="RefSeq" id="WP_025728513.1">
    <property type="nucleotide sequence ID" value="NZ_JAAIWK010000020.1"/>
</dbReference>
<dbReference type="EMBL" id="JRUN01000022">
    <property type="protein sequence ID" value="KHD85503.1"/>
    <property type="molecule type" value="Genomic_DNA"/>
</dbReference>